<dbReference type="SUPFAM" id="SSF53474">
    <property type="entry name" value="alpha/beta-Hydrolases"/>
    <property type="match status" value="1"/>
</dbReference>
<dbReference type="Gene3D" id="1.20.1440.110">
    <property type="entry name" value="acylaminoacyl peptidase"/>
    <property type="match status" value="1"/>
</dbReference>
<evidence type="ECO:0000259" key="2">
    <source>
        <dbReference type="Pfam" id="PF00561"/>
    </source>
</evidence>
<dbReference type="RefSeq" id="WP_069718372.1">
    <property type="nucleotide sequence ID" value="NZ_MJEH01000055.1"/>
</dbReference>
<gene>
    <name evidence="3" type="ORF">BFG57_04495</name>
</gene>
<name>A0A1E5LC23_9BACI</name>
<keyword evidence="4" id="KW-1185">Reference proteome</keyword>
<sequence>MITFDYPVGYHDFHKTKIINYQMNRWYSMGYTRKEDMIDASNKIRKLEDWKEEMVKQANKALSENRLMNATFYYRAAEFFTHPNDPDKITLYDTFINMFYNDLFADEPIERFEIPYDDGYLPAMRLSANDAIKKGTIVIHGGFDSFMEELYSMATYFSHLNYEVILFEGPGQGKALKKYSFPLNYKWEEPTKAILDYFDLDNVSLLGVSMGGWLCFRAAAFEPRINRVIAHSIAYDYMKIPPPIVEKFALWLFKYPKLMDWMADLKMKVMPQEKWGTDNLMYITKTDTPLEGGMALLEFNAEHLKSELVTQDVLILTGTEDHFIPLKMHNLQVQALENANSITERIFTRKEHAHNHCQVGNFGLALKVIADWLEELESNNSNLK</sequence>
<protein>
    <recommendedName>
        <fullName evidence="2">AB hydrolase-1 domain-containing protein</fullName>
    </recommendedName>
</protein>
<reference evidence="3 4" key="1">
    <citation type="submission" date="2016-08" db="EMBL/GenBank/DDBJ databases">
        <title>Genome of Bacillus solimangrovi GH2-4.</title>
        <authorList>
            <person name="Lim S."/>
            <person name="Kim B.-C."/>
        </authorList>
    </citation>
    <scope>NUCLEOTIDE SEQUENCE [LARGE SCALE GENOMIC DNA]</scope>
    <source>
        <strain evidence="3 4">GH2-4</strain>
    </source>
</reference>
<dbReference type="InterPro" id="IPR029058">
    <property type="entry name" value="AB_hydrolase_fold"/>
</dbReference>
<dbReference type="OrthoDB" id="9812921at2"/>
<evidence type="ECO:0000256" key="1">
    <source>
        <dbReference type="ARBA" id="ARBA00038115"/>
    </source>
</evidence>
<comment type="caution">
    <text evidence="3">The sequence shown here is derived from an EMBL/GenBank/DDBJ whole genome shotgun (WGS) entry which is preliminary data.</text>
</comment>
<dbReference type="EMBL" id="MJEH01000055">
    <property type="protein sequence ID" value="OEH91635.1"/>
    <property type="molecule type" value="Genomic_DNA"/>
</dbReference>
<dbReference type="Proteomes" id="UP000095209">
    <property type="component" value="Unassembled WGS sequence"/>
</dbReference>
<organism evidence="3 4">
    <name type="scientific">Bacillus solimangrovi</name>
    <dbReference type="NCBI Taxonomy" id="1305675"/>
    <lineage>
        <taxon>Bacteria</taxon>
        <taxon>Bacillati</taxon>
        <taxon>Bacillota</taxon>
        <taxon>Bacilli</taxon>
        <taxon>Bacillales</taxon>
        <taxon>Bacillaceae</taxon>
        <taxon>Bacillus</taxon>
    </lineage>
</organism>
<evidence type="ECO:0000313" key="3">
    <source>
        <dbReference type="EMBL" id="OEH91635.1"/>
    </source>
</evidence>
<dbReference type="PRINTS" id="PR00111">
    <property type="entry name" value="ABHYDROLASE"/>
</dbReference>
<dbReference type="PANTHER" id="PTHR22946:SF12">
    <property type="entry name" value="CONIDIAL PIGMENT BIOSYNTHESIS PROTEIN AYG1 (AFU_ORTHOLOGUE AFUA_2G17550)"/>
    <property type="match status" value="1"/>
</dbReference>
<feature type="domain" description="AB hydrolase-1" evidence="2">
    <location>
        <begin position="137"/>
        <end position="338"/>
    </location>
</feature>
<dbReference type="PANTHER" id="PTHR22946">
    <property type="entry name" value="DIENELACTONE HYDROLASE DOMAIN-CONTAINING PROTEIN-RELATED"/>
    <property type="match status" value="1"/>
</dbReference>
<comment type="similarity">
    <text evidence="1">Belongs to the AB hydrolase superfamily. FUS2 hydrolase family.</text>
</comment>
<dbReference type="STRING" id="1305675.BFG57_04495"/>
<dbReference type="Pfam" id="PF00561">
    <property type="entry name" value="Abhydrolase_1"/>
    <property type="match status" value="1"/>
</dbReference>
<accession>A0A1E5LC23</accession>
<evidence type="ECO:0000313" key="4">
    <source>
        <dbReference type="Proteomes" id="UP000095209"/>
    </source>
</evidence>
<dbReference type="AlphaFoldDB" id="A0A1E5LC23"/>
<dbReference type="Gene3D" id="3.40.50.1820">
    <property type="entry name" value="alpha/beta hydrolase"/>
    <property type="match status" value="1"/>
</dbReference>
<dbReference type="InterPro" id="IPR050261">
    <property type="entry name" value="FrsA_esterase"/>
</dbReference>
<proteinExistence type="inferred from homology"/>
<dbReference type="InterPro" id="IPR000073">
    <property type="entry name" value="AB_hydrolase_1"/>
</dbReference>